<gene>
    <name evidence="1" type="ORF">ELQ92_09210</name>
</gene>
<dbReference type="InterPro" id="IPR036249">
    <property type="entry name" value="Thioredoxin-like_sf"/>
</dbReference>
<evidence type="ECO:0000313" key="2">
    <source>
        <dbReference type="Proteomes" id="UP000288603"/>
    </source>
</evidence>
<sequence length="221" mass="24047">MTSTDSTAAETAVDPAVEPALETVAVDFWFDPSCPWAWMTSRWVDEVAKHRSLDVTWHIMSLAVLNEDKDVSEEYRAFFPRALRYTRLVAAAKELHGDAIVKPLYDALGTRIHPGGSVESDEVISGALEEVGLGADFARYADSEEFDEPMRASHFDGIGRVGQDVGTPVIAVDGVAFFGPVISPAPKGDEAVALWDGVVAAARYPGFFELKRSRTVGPIFD</sequence>
<proteinExistence type="predicted"/>
<evidence type="ECO:0000313" key="1">
    <source>
        <dbReference type="EMBL" id="RWZ61194.1"/>
    </source>
</evidence>
<reference evidence="1 2" key="1">
    <citation type="submission" date="2018-12" db="EMBL/GenBank/DDBJ databases">
        <authorList>
            <person name="Li F."/>
        </authorList>
    </citation>
    <scope>NUCLEOTIDE SEQUENCE [LARGE SCALE GENOMIC DNA]</scope>
    <source>
        <strain evidence="1 2">8H24J-4-2</strain>
    </source>
</reference>
<accession>A0A444QAT6</accession>
<dbReference type="Proteomes" id="UP000288603">
    <property type="component" value="Unassembled WGS sequence"/>
</dbReference>
<name>A0A444QAT6_9MICO</name>
<comment type="caution">
    <text evidence="1">The sequence shown here is derived from an EMBL/GenBank/DDBJ whole genome shotgun (WGS) entry which is preliminary data.</text>
</comment>
<dbReference type="Pfam" id="PF22234">
    <property type="entry name" value="Rv2466c-like"/>
    <property type="match status" value="1"/>
</dbReference>
<dbReference type="EMBL" id="RZNC01000003">
    <property type="protein sequence ID" value="RWZ61194.1"/>
    <property type="molecule type" value="Genomic_DNA"/>
</dbReference>
<dbReference type="AlphaFoldDB" id="A0A444QAT6"/>
<dbReference type="RefSeq" id="WP_128498690.1">
    <property type="nucleotide sequence ID" value="NZ_RZNC01000003.1"/>
</dbReference>
<dbReference type="InterPro" id="IPR053977">
    <property type="entry name" value="Rv2466c-like"/>
</dbReference>
<keyword evidence="2" id="KW-1185">Reference proteome</keyword>
<protein>
    <submittedName>
        <fullName evidence="1">Disulfide bond formation protein DsbA</fullName>
    </submittedName>
</protein>
<dbReference type="OrthoDB" id="4125991at2"/>
<dbReference type="Gene3D" id="3.40.30.10">
    <property type="entry name" value="Glutaredoxin"/>
    <property type="match status" value="1"/>
</dbReference>
<organism evidence="1 2">
    <name type="scientific">Labedella populi</name>
    <dbReference type="NCBI Taxonomy" id="2498850"/>
    <lineage>
        <taxon>Bacteria</taxon>
        <taxon>Bacillati</taxon>
        <taxon>Actinomycetota</taxon>
        <taxon>Actinomycetes</taxon>
        <taxon>Micrococcales</taxon>
        <taxon>Microbacteriaceae</taxon>
        <taxon>Labedella</taxon>
    </lineage>
</organism>
<dbReference type="SUPFAM" id="SSF52833">
    <property type="entry name" value="Thioredoxin-like"/>
    <property type="match status" value="1"/>
</dbReference>